<evidence type="ECO:0000313" key="3">
    <source>
        <dbReference type="Proteomes" id="UP000436088"/>
    </source>
</evidence>
<accession>A0A6A2WJ87</accession>
<organism evidence="2 3">
    <name type="scientific">Hibiscus syriacus</name>
    <name type="common">Rose of Sharon</name>
    <dbReference type="NCBI Taxonomy" id="106335"/>
    <lineage>
        <taxon>Eukaryota</taxon>
        <taxon>Viridiplantae</taxon>
        <taxon>Streptophyta</taxon>
        <taxon>Embryophyta</taxon>
        <taxon>Tracheophyta</taxon>
        <taxon>Spermatophyta</taxon>
        <taxon>Magnoliopsida</taxon>
        <taxon>eudicotyledons</taxon>
        <taxon>Gunneridae</taxon>
        <taxon>Pentapetalae</taxon>
        <taxon>rosids</taxon>
        <taxon>malvids</taxon>
        <taxon>Malvales</taxon>
        <taxon>Malvaceae</taxon>
        <taxon>Malvoideae</taxon>
        <taxon>Hibiscus</taxon>
    </lineage>
</organism>
<keyword evidence="3" id="KW-1185">Reference proteome</keyword>
<dbReference type="Proteomes" id="UP000436088">
    <property type="component" value="Unassembled WGS sequence"/>
</dbReference>
<protein>
    <submittedName>
        <fullName evidence="2">Uncharacterized protein</fullName>
    </submittedName>
</protein>
<sequence>MQWGVGEQSRRRTRSPSVHGNLPSLGYPRCPRIARSDGLGRAWHGDLPSLGCPGCPRIARSDGLGRMRSDVHGTCKISRRSPGRNGDLVCRPDGMATYDQLLMNAFDECFKEVRMIFVKQGVICFDTMEKKWKEQRVSEFDALGRRLRLVIQNSLNRR</sequence>
<evidence type="ECO:0000256" key="1">
    <source>
        <dbReference type="SAM" id="MobiDB-lite"/>
    </source>
</evidence>
<proteinExistence type="predicted"/>
<evidence type="ECO:0000313" key="2">
    <source>
        <dbReference type="EMBL" id="KAE8659353.1"/>
    </source>
</evidence>
<comment type="caution">
    <text evidence="2">The sequence shown here is derived from an EMBL/GenBank/DDBJ whole genome shotgun (WGS) entry which is preliminary data.</text>
</comment>
<gene>
    <name evidence="2" type="ORF">F3Y22_tig00116962pilonHSYRG00143</name>
</gene>
<name>A0A6A2WJ87_HIBSY</name>
<dbReference type="AlphaFoldDB" id="A0A6A2WJ87"/>
<feature type="region of interest" description="Disordered" evidence="1">
    <location>
        <begin position="1"/>
        <end position="23"/>
    </location>
</feature>
<dbReference type="EMBL" id="VEPZ02001737">
    <property type="protein sequence ID" value="KAE8659353.1"/>
    <property type="molecule type" value="Genomic_DNA"/>
</dbReference>
<reference evidence="2" key="1">
    <citation type="submission" date="2019-09" db="EMBL/GenBank/DDBJ databases">
        <title>Draft genome information of white flower Hibiscus syriacus.</title>
        <authorList>
            <person name="Kim Y.-M."/>
        </authorList>
    </citation>
    <scope>NUCLEOTIDE SEQUENCE [LARGE SCALE GENOMIC DNA]</scope>
    <source>
        <strain evidence="2">YM2019G1</strain>
    </source>
</reference>